<dbReference type="InterPro" id="IPR050815">
    <property type="entry name" value="TF_fung"/>
</dbReference>
<dbReference type="InterPro" id="IPR036864">
    <property type="entry name" value="Zn2-C6_fun-type_DNA-bd_sf"/>
</dbReference>
<gene>
    <name evidence="7" type="ORF">GFSPODELE1_LOCUS9833</name>
</gene>
<dbReference type="PANTHER" id="PTHR47338">
    <property type="entry name" value="ZN(II)2CYS6 TRANSCRIPTION FACTOR (EUROFUNG)-RELATED"/>
    <property type="match status" value="1"/>
</dbReference>
<feature type="domain" description="Xylanolytic transcriptional activator regulatory" evidence="6">
    <location>
        <begin position="91"/>
        <end position="291"/>
    </location>
</feature>
<dbReference type="Proteomes" id="UP001497453">
    <property type="component" value="Chromosome 8"/>
</dbReference>
<evidence type="ECO:0000256" key="4">
    <source>
        <dbReference type="ARBA" id="ARBA00023163"/>
    </source>
</evidence>
<reference evidence="8" key="1">
    <citation type="submission" date="2024-04" db="EMBL/GenBank/DDBJ databases">
        <authorList>
            <person name="Shaw F."/>
            <person name="Minotto A."/>
        </authorList>
    </citation>
    <scope>NUCLEOTIDE SEQUENCE [LARGE SCALE GENOMIC DNA]</scope>
</reference>
<evidence type="ECO:0000256" key="1">
    <source>
        <dbReference type="ARBA" id="ARBA00004123"/>
    </source>
</evidence>
<name>A0ABP1E4Y7_9APHY</name>
<dbReference type="Pfam" id="PF04082">
    <property type="entry name" value="Fungal_trans"/>
    <property type="match status" value="1"/>
</dbReference>
<evidence type="ECO:0000259" key="6">
    <source>
        <dbReference type="Pfam" id="PF04082"/>
    </source>
</evidence>
<protein>
    <recommendedName>
        <fullName evidence="6">Xylanolytic transcriptional activator regulatory domain-containing protein</fullName>
    </recommendedName>
</protein>
<dbReference type="InterPro" id="IPR001138">
    <property type="entry name" value="Zn2Cys6_DnaBD"/>
</dbReference>
<sequence>MRCDGVRPICGQCVRAEETECEYTDAGPTPSQVLERNVADLEARIRALESRTSDTVTLTDPHAAYRGATGQASAGRPTLRYSENPVEQRLLSTFFDHATTFGFFLNMPRFLRRLTGRFSTSTISPALVNSMQLLTLQLVDDPQLRSHEPQLLSRVLQALAAATANINPATMIEILQAEVLVSFYFFNRDRKLEGGYHATAAVSLAVACDLHKVRGVQGGGSTSPSSGAHYRLPVPADDVEEGERIQGFWVVYCVDRCWTVALKSQSVLSRGDFASQIETPWPIETSNYEQGQYPQALRHRNLPTVKHFLENAASNGWDRSCLALRAQVSTLFERATDLANQWNPAGAPGFQTRFLALDNRIEHFKRSLPGLSLTEASSSQDDRPAQTDTEKLRCMLCCHTLVQCATIQLHTPLQQGQDPTNSRTLAAAIAAANLLREVDVRSLSFVDPIMGVLWSTISQVLIQGIVNLRRMRPRQSSSGRSATPGAHLPGEMVVTSALDCVQMTLEALSGTSPLLERELANLRQARFEMHPNV</sequence>
<keyword evidence="4" id="KW-0804">Transcription</keyword>
<dbReference type="EMBL" id="OZ037951">
    <property type="protein sequence ID" value="CAL1714574.1"/>
    <property type="molecule type" value="Genomic_DNA"/>
</dbReference>
<evidence type="ECO:0000256" key="2">
    <source>
        <dbReference type="ARBA" id="ARBA00022723"/>
    </source>
</evidence>
<dbReference type="CDD" id="cd12148">
    <property type="entry name" value="fungal_TF_MHR"/>
    <property type="match status" value="1"/>
</dbReference>
<evidence type="ECO:0000313" key="7">
    <source>
        <dbReference type="EMBL" id="CAL1714574.1"/>
    </source>
</evidence>
<dbReference type="PANTHER" id="PTHR47338:SF29">
    <property type="entry name" value="ZN(2)-C6 FUNGAL-TYPE DOMAIN-CONTAINING PROTEIN"/>
    <property type="match status" value="1"/>
</dbReference>
<keyword evidence="5" id="KW-0539">Nucleus</keyword>
<comment type="subcellular location">
    <subcellularLocation>
        <location evidence="1">Nucleus</location>
    </subcellularLocation>
</comment>
<dbReference type="CDD" id="cd00067">
    <property type="entry name" value="GAL4"/>
    <property type="match status" value="1"/>
</dbReference>
<keyword evidence="3" id="KW-0805">Transcription regulation</keyword>
<accession>A0ABP1E4Y7</accession>
<proteinExistence type="predicted"/>
<organism evidence="7 8">
    <name type="scientific">Somion occarium</name>
    <dbReference type="NCBI Taxonomy" id="3059160"/>
    <lineage>
        <taxon>Eukaryota</taxon>
        <taxon>Fungi</taxon>
        <taxon>Dikarya</taxon>
        <taxon>Basidiomycota</taxon>
        <taxon>Agaricomycotina</taxon>
        <taxon>Agaricomycetes</taxon>
        <taxon>Polyporales</taxon>
        <taxon>Cerrenaceae</taxon>
        <taxon>Somion</taxon>
    </lineage>
</organism>
<evidence type="ECO:0000313" key="8">
    <source>
        <dbReference type="Proteomes" id="UP001497453"/>
    </source>
</evidence>
<evidence type="ECO:0000256" key="5">
    <source>
        <dbReference type="ARBA" id="ARBA00023242"/>
    </source>
</evidence>
<dbReference type="Gene3D" id="4.10.240.10">
    <property type="entry name" value="Zn(2)-C6 fungal-type DNA-binding domain"/>
    <property type="match status" value="1"/>
</dbReference>
<keyword evidence="8" id="KW-1185">Reference proteome</keyword>
<evidence type="ECO:0000256" key="3">
    <source>
        <dbReference type="ARBA" id="ARBA00023015"/>
    </source>
</evidence>
<keyword evidence="2" id="KW-0479">Metal-binding</keyword>
<dbReference type="InterPro" id="IPR007219">
    <property type="entry name" value="XnlR_reg_dom"/>
</dbReference>